<dbReference type="InterPro" id="IPR027370">
    <property type="entry name" value="Znf-RING_euk"/>
</dbReference>
<dbReference type="InterPro" id="IPR001841">
    <property type="entry name" value="Znf_RING"/>
</dbReference>
<dbReference type="Gene3D" id="3.30.40.10">
    <property type="entry name" value="Zinc/RING finger domain, C3HC4 (zinc finger)"/>
    <property type="match status" value="1"/>
</dbReference>
<dbReference type="Pfam" id="PF13445">
    <property type="entry name" value="zf-RING_UBOX"/>
    <property type="match status" value="1"/>
</dbReference>
<reference evidence="9 10" key="1">
    <citation type="submission" date="2019-05" db="EMBL/GenBank/DDBJ databases">
        <title>Emergence of the Ug99 lineage of the wheat stem rust pathogen through somatic hybridization.</title>
        <authorList>
            <person name="Li F."/>
            <person name="Upadhyaya N.M."/>
            <person name="Sperschneider J."/>
            <person name="Matny O."/>
            <person name="Nguyen-Phuc H."/>
            <person name="Mago R."/>
            <person name="Raley C."/>
            <person name="Miller M.E."/>
            <person name="Silverstein K.A.T."/>
            <person name="Henningsen E."/>
            <person name="Hirsch C.D."/>
            <person name="Visser B."/>
            <person name="Pretorius Z.A."/>
            <person name="Steffenson B.J."/>
            <person name="Schwessinger B."/>
            <person name="Dodds P.N."/>
            <person name="Figueroa M."/>
        </authorList>
    </citation>
    <scope>NUCLEOTIDE SEQUENCE [LARGE SCALE GENOMIC DNA]</scope>
    <source>
        <strain evidence="7">21-0</strain>
        <strain evidence="8 10">Ug99</strain>
    </source>
</reference>
<keyword evidence="3" id="KW-0862">Zinc</keyword>
<sequence>MNLSGGRRNWQERMCMYHRVLNGPAGKRLNRHPFKLALLQNTTLFRTMVGWTVLFLLLLVGNGLGAGGDGGEQELARVAEPSTQQAVDPVGPRWRSNPCFVEPSLLGPGTPTPRHEVVLRVDDDEGCPTTDRERAARDVHIADQGRAADRLAKARVYEEGESSRLKPIINDRPECPICLTQFDPLSKPMITWKCGHSFDKHCIESWLWSEKHWKKISTHTCPVCRAPLYRNGLPARAPEERPEGLPPISPRAEEEAVLNIDLRVLAEDTSPRILLCNRFLYTWVCPISPYLTAAANAFVTLMSITVMFVLLDHLLPRS</sequence>
<gene>
    <name evidence="7" type="ORF">PGT21_025909</name>
    <name evidence="8" type="ORF">PGTUg99_007579</name>
</gene>
<evidence type="ECO:0000313" key="10">
    <source>
        <dbReference type="Proteomes" id="UP000325313"/>
    </source>
</evidence>
<dbReference type="PROSITE" id="PS50089">
    <property type="entry name" value="ZF_RING_2"/>
    <property type="match status" value="1"/>
</dbReference>
<evidence type="ECO:0000256" key="5">
    <source>
        <dbReference type="SAM" id="Phobius"/>
    </source>
</evidence>
<evidence type="ECO:0000256" key="1">
    <source>
        <dbReference type="ARBA" id="ARBA00022723"/>
    </source>
</evidence>
<dbReference type="EMBL" id="VDEP01000042">
    <property type="protein sequence ID" value="KAA1135011.1"/>
    <property type="molecule type" value="Genomic_DNA"/>
</dbReference>
<dbReference type="Proteomes" id="UP000325313">
    <property type="component" value="Unassembled WGS sequence"/>
</dbReference>
<evidence type="ECO:0000313" key="8">
    <source>
        <dbReference type="EMBL" id="KAA1135011.1"/>
    </source>
</evidence>
<organism evidence="8 10">
    <name type="scientific">Puccinia graminis f. sp. tritici</name>
    <dbReference type="NCBI Taxonomy" id="56615"/>
    <lineage>
        <taxon>Eukaryota</taxon>
        <taxon>Fungi</taxon>
        <taxon>Dikarya</taxon>
        <taxon>Basidiomycota</taxon>
        <taxon>Pucciniomycotina</taxon>
        <taxon>Pucciniomycetes</taxon>
        <taxon>Pucciniales</taxon>
        <taxon>Pucciniaceae</taxon>
        <taxon>Puccinia</taxon>
    </lineage>
</organism>
<keyword evidence="1" id="KW-0479">Metal-binding</keyword>
<name>A0A5B0S9Y9_PUCGR</name>
<keyword evidence="2 4" id="KW-0863">Zinc-finger</keyword>
<dbReference type="EMBL" id="VSWC01000080">
    <property type="protein sequence ID" value="KAA1093122.1"/>
    <property type="molecule type" value="Genomic_DNA"/>
</dbReference>
<evidence type="ECO:0000259" key="6">
    <source>
        <dbReference type="PROSITE" id="PS50089"/>
    </source>
</evidence>
<dbReference type="InterPro" id="IPR013083">
    <property type="entry name" value="Znf_RING/FYVE/PHD"/>
</dbReference>
<dbReference type="SMART" id="SM00184">
    <property type="entry name" value="RING"/>
    <property type="match status" value="1"/>
</dbReference>
<dbReference type="GO" id="GO:0008270">
    <property type="term" value="F:zinc ion binding"/>
    <property type="evidence" value="ECO:0007669"/>
    <property type="project" value="UniProtKB-KW"/>
</dbReference>
<protein>
    <recommendedName>
        <fullName evidence="6">RING-type domain-containing protein</fullName>
    </recommendedName>
</protein>
<feature type="domain" description="RING-type" evidence="6">
    <location>
        <begin position="175"/>
        <end position="225"/>
    </location>
</feature>
<comment type="caution">
    <text evidence="8">The sequence shown here is derived from an EMBL/GenBank/DDBJ whole genome shotgun (WGS) entry which is preliminary data.</text>
</comment>
<dbReference type="Proteomes" id="UP000324748">
    <property type="component" value="Unassembled WGS sequence"/>
</dbReference>
<dbReference type="InterPro" id="IPR053238">
    <property type="entry name" value="RING-H2_zinc_finger"/>
</dbReference>
<evidence type="ECO:0000256" key="3">
    <source>
        <dbReference type="ARBA" id="ARBA00022833"/>
    </source>
</evidence>
<dbReference type="OrthoDB" id="6105938at2759"/>
<evidence type="ECO:0000313" key="7">
    <source>
        <dbReference type="EMBL" id="KAA1093122.1"/>
    </source>
</evidence>
<evidence type="ECO:0000256" key="4">
    <source>
        <dbReference type="PROSITE-ProRule" id="PRU00175"/>
    </source>
</evidence>
<feature type="transmembrane region" description="Helical" evidence="5">
    <location>
        <begin position="290"/>
        <end position="311"/>
    </location>
</feature>
<keyword evidence="5" id="KW-1133">Transmembrane helix</keyword>
<proteinExistence type="predicted"/>
<dbReference type="SUPFAM" id="SSF57850">
    <property type="entry name" value="RING/U-box"/>
    <property type="match status" value="1"/>
</dbReference>
<dbReference type="PANTHER" id="PTHR14155">
    <property type="entry name" value="RING FINGER DOMAIN-CONTAINING"/>
    <property type="match status" value="1"/>
</dbReference>
<accession>A0A5B0S9Y9</accession>
<evidence type="ECO:0000313" key="9">
    <source>
        <dbReference type="Proteomes" id="UP000324748"/>
    </source>
</evidence>
<keyword evidence="9" id="KW-1185">Reference proteome</keyword>
<keyword evidence="5" id="KW-0812">Transmembrane</keyword>
<evidence type="ECO:0000256" key="2">
    <source>
        <dbReference type="ARBA" id="ARBA00022771"/>
    </source>
</evidence>
<dbReference type="AlphaFoldDB" id="A0A5B0S9Y9"/>
<keyword evidence="5" id="KW-0472">Membrane</keyword>
<dbReference type="PANTHER" id="PTHR14155:SF627">
    <property type="entry name" value="OS06G0192800 PROTEIN"/>
    <property type="match status" value="1"/>
</dbReference>